<evidence type="ECO:0000256" key="6">
    <source>
        <dbReference type="ARBA" id="ARBA00022989"/>
    </source>
</evidence>
<dbReference type="GO" id="GO:0005886">
    <property type="term" value="C:plasma membrane"/>
    <property type="evidence" value="ECO:0007669"/>
    <property type="project" value="UniProtKB-SubCell"/>
</dbReference>
<dbReference type="GO" id="GO:0055085">
    <property type="term" value="P:transmembrane transport"/>
    <property type="evidence" value="ECO:0007669"/>
    <property type="project" value="InterPro"/>
</dbReference>
<accession>A0A1M6J2C4</accession>
<keyword evidence="5 8" id="KW-0812">Transmembrane</keyword>
<gene>
    <name evidence="10" type="ORF">SAMN02745248_00016</name>
</gene>
<dbReference type="Gene3D" id="1.10.3720.10">
    <property type="entry name" value="MetI-like"/>
    <property type="match status" value="1"/>
</dbReference>
<dbReference type="STRING" id="1121331.SAMN02745248_00016"/>
<keyword evidence="4" id="KW-1003">Cell membrane</keyword>
<feature type="transmembrane region" description="Helical" evidence="8">
    <location>
        <begin position="98"/>
        <end position="122"/>
    </location>
</feature>
<evidence type="ECO:0000256" key="2">
    <source>
        <dbReference type="ARBA" id="ARBA00007069"/>
    </source>
</evidence>
<sequence length="256" mass="29094">MVKKYLKASYMVLIYFFLYAPILFLMVYSFNNSKGRMGWSGFTLKWYYELFQDTELMKSLYYTLVLGIMASFFSTVLGTLGAIGIYKTSSFKESLFLNLNYLPVLNADIVTAVSLMLLFNILQIEKGFFTLLLSHITFCTPYVVLAVLPRLKQLPDNTIEAALDLGATPFYTLTKVIIPQIYDGIFSAALISFTLSIDDFVISFFNTGSGVSNLSINIFSMARRGIHPKINALCTLIFLILVMSLFIVNKKMWREK</sequence>
<dbReference type="PANTHER" id="PTHR43848">
    <property type="entry name" value="PUTRESCINE TRANSPORT SYSTEM PERMEASE PROTEIN POTI"/>
    <property type="match status" value="1"/>
</dbReference>
<keyword evidence="7 8" id="KW-0472">Membrane</keyword>
<evidence type="ECO:0000256" key="3">
    <source>
        <dbReference type="ARBA" id="ARBA00022448"/>
    </source>
</evidence>
<evidence type="ECO:0000256" key="8">
    <source>
        <dbReference type="RuleBase" id="RU363032"/>
    </source>
</evidence>
<evidence type="ECO:0000256" key="5">
    <source>
        <dbReference type="ARBA" id="ARBA00022692"/>
    </source>
</evidence>
<protein>
    <submittedName>
        <fullName evidence="10">Spermidine/putrescine transport system permease protein</fullName>
    </submittedName>
</protein>
<evidence type="ECO:0000259" key="9">
    <source>
        <dbReference type="PROSITE" id="PS50928"/>
    </source>
</evidence>
<feature type="transmembrane region" description="Helical" evidence="8">
    <location>
        <begin position="60"/>
        <end position="86"/>
    </location>
</feature>
<dbReference type="InterPro" id="IPR035906">
    <property type="entry name" value="MetI-like_sf"/>
</dbReference>
<dbReference type="CDD" id="cd06261">
    <property type="entry name" value="TM_PBP2"/>
    <property type="match status" value="1"/>
</dbReference>
<dbReference type="AlphaFoldDB" id="A0A1M6J2C4"/>
<feature type="transmembrane region" description="Helical" evidence="8">
    <location>
        <begin position="230"/>
        <end position="248"/>
    </location>
</feature>
<evidence type="ECO:0000256" key="4">
    <source>
        <dbReference type="ARBA" id="ARBA00022475"/>
    </source>
</evidence>
<comment type="similarity">
    <text evidence="2">Belongs to the binding-protein-dependent transport system permease family. CysTW subfamily.</text>
</comment>
<dbReference type="RefSeq" id="WP_072900944.1">
    <property type="nucleotide sequence ID" value="NZ_FRAD01000003.1"/>
</dbReference>
<reference evidence="10 11" key="1">
    <citation type="submission" date="2016-11" db="EMBL/GenBank/DDBJ databases">
        <authorList>
            <person name="Jaros S."/>
            <person name="Januszkiewicz K."/>
            <person name="Wedrychowicz H."/>
        </authorList>
    </citation>
    <scope>NUCLEOTIDE SEQUENCE [LARGE SCALE GENOMIC DNA]</scope>
    <source>
        <strain evidence="10 11">DSM 3090</strain>
    </source>
</reference>
<evidence type="ECO:0000256" key="1">
    <source>
        <dbReference type="ARBA" id="ARBA00004651"/>
    </source>
</evidence>
<keyword evidence="11" id="KW-1185">Reference proteome</keyword>
<dbReference type="InterPro" id="IPR051789">
    <property type="entry name" value="Bact_Polyamine_Transport"/>
</dbReference>
<evidence type="ECO:0000313" key="11">
    <source>
        <dbReference type="Proteomes" id="UP000183952"/>
    </source>
</evidence>
<evidence type="ECO:0000256" key="7">
    <source>
        <dbReference type="ARBA" id="ARBA00023136"/>
    </source>
</evidence>
<keyword evidence="6 8" id="KW-1133">Transmembrane helix</keyword>
<dbReference type="Proteomes" id="UP000183952">
    <property type="component" value="Unassembled WGS sequence"/>
</dbReference>
<dbReference type="Pfam" id="PF00528">
    <property type="entry name" value="BPD_transp_1"/>
    <property type="match status" value="1"/>
</dbReference>
<dbReference type="OrthoDB" id="9782004at2"/>
<keyword evidence="3 8" id="KW-0813">Transport</keyword>
<dbReference type="PANTHER" id="PTHR43848:SF2">
    <property type="entry name" value="PUTRESCINE TRANSPORT SYSTEM PERMEASE PROTEIN POTI"/>
    <property type="match status" value="1"/>
</dbReference>
<dbReference type="SUPFAM" id="SSF161098">
    <property type="entry name" value="MetI-like"/>
    <property type="match status" value="1"/>
</dbReference>
<feature type="domain" description="ABC transmembrane type-1" evidence="9">
    <location>
        <begin position="60"/>
        <end position="249"/>
    </location>
</feature>
<feature type="transmembrane region" description="Helical" evidence="8">
    <location>
        <begin position="12"/>
        <end position="30"/>
    </location>
</feature>
<dbReference type="InterPro" id="IPR000515">
    <property type="entry name" value="MetI-like"/>
</dbReference>
<dbReference type="EMBL" id="FRAD01000003">
    <property type="protein sequence ID" value="SHJ40838.1"/>
    <property type="molecule type" value="Genomic_DNA"/>
</dbReference>
<feature type="transmembrane region" description="Helical" evidence="8">
    <location>
        <begin position="128"/>
        <end position="148"/>
    </location>
</feature>
<evidence type="ECO:0000313" key="10">
    <source>
        <dbReference type="EMBL" id="SHJ40838.1"/>
    </source>
</evidence>
<proteinExistence type="inferred from homology"/>
<name>A0A1M6J2C4_9CLOT</name>
<comment type="subcellular location">
    <subcellularLocation>
        <location evidence="1 8">Cell membrane</location>
        <topology evidence="1 8">Multi-pass membrane protein</topology>
    </subcellularLocation>
</comment>
<dbReference type="PROSITE" id="PS50928">
    <property type="entry name" value="ABC_TM1"/>
    <property type="match status" value="1"/>
</dbReference>
<organism evidence="10 11">
    <name type="scientific">Hathewaya proteolytica DSM 3090</name>
    <dbReference type="NCBI Taxonomy" id="1121331"/>
    <lineage>
        <taxon>Bacteria</taxon>
        <taxon>Bacillati</taxon>
        <taxon>Bacillota</taxon>
        <taxon>Clostridia</taxon>
        <taxon>Eubacteriales</taxon>
        <taxon>Clostridiaceae</taxon>
        <taxon>Hathewaya</taxon>
    </lineage>
</organism>